<sequence>MKRHIAWLMACGVLAGCASEPSPIDAPPAPTASNQANEHSAEVAGSEVGDSGDSSVESSADAPAAFHFKSGTLEIGDFDPYTLGDDIFDPCTEISPEEFAAAGFHNVEPIPEEYAGLTRGLSACEIKDERGRIELSLMNNNADRQYIEDSTGLIEIANSKSLPEAFAYGPRGGVGDDCYVQLDTHRGGIVVIAPGSLDQNLQEQNCVKAFQALEEIFSATQETFS</sequence>
<dbReference type="Pfam" id="PF12079">
    <property type="entry name" value="DUF3558"/>
    <property type="match status" value="1"/>
</dbReference>
<evidence type="ECO:0000256" key="1">
    <source>
        <dbReference type="SAM" id="MobiDB-lite"/>
    </source>
</evidence>
<dbReference type="EMBL" id="JACDTZ010000001">
    <property type="protein sequence ID" value="MBA5243314.1"/>
    <property type="molecule type" value="Genomic_DNA"/>
</dbReference>
<feature type="region of interest" description="Disordered" evidence="1">
    <location>
        <begin position="24"/>
        <end position="59"/>
    </location>
</feature>
<dbReference type="RefSeq" id="WP_181888089.1">
    <property type="nucleotide sequence ID" value="NZ_CP170998.1"/>
</dbReference>
<evidence type="ECO:0000313" key="2">
    <source>
        <dbReference type="EMBL" id="MBA5243314.1"/>
    </source>
</evidence>
<protein>
    <submittedName>
        <fullName evidence="2">DUF3558 family protein</fullName>
    </submittedName>
</protein>
<gene>
    <name evidence="2" type="ORF">H0193_00515</name>
</gene>
<dbReference type="Proteomes" id="UP000523682">
    <property type="component" value="Unassembled WGS sequence"/>
</dbReference>
<reference evidence="2 3" key="1">
    <citation type="submission" date="2020-07" db="EMBL/GenBank/DDBJ databases">
        <title>Draft genome and description of Corynebacterium haemomassiliense strain Marseile-Q3615 sp. nov.</title>
        <authorList>
            <person name="Boxberger M."/>
            <person name="La Scola B."/>
        </authorList>
    </citation>
    <scope>NUCLEOTIDE SEQUENCE [LARGE SCALE GENOMIC DNA]</scope>
    <source>
        <strain evidence="2 3">Marseille-Q3615</strain>
    </source>
</reference>
<comment type="caution">
    <text evidence="2">The sequence shown here is derived from an EMBL/GenBank/DDBJ whole genome shotgun (WGS) entry which is preliminary data.</text>
</comment>
<evidence type="ECO:0000313" key="3">
    <source>
        <dbReference type="Proteomes" id="UP000523682"/>
    </source>
</evidence>
<dbReference type="PROSITE" id="PS51257">
    <property type="entry name" value="PROKAR_LIPOPROTEIN"/>
    <property type="match status" value="1"/>
</dbReference>
<organism evidence="2 3">
    <name type="scientific">Corynebacterium haemomassiliense</name>
    <dbReference type="NCBI Taxonomy" id="2754726"/>
    <lineage>
        <taxon>Bacteria</taxon>
        <taxon>Bacillati</taxon>
        <taxon>Actinomycetota</taxon>
        <taxon>Actinomycetes</taxon>
        <taxon>Mycobacteriales</taxon>
        <taxon>Corynebacteriaceae</taxon>
        <taxon>Corynebacterium</taxon>
    </lineage>
</organism>
<dbReference type="InterPro" id="IPR024520">
    <property type="entry name" value="DUF3558"/>
</dbReference>
<dbReference type="AlphaFoldDB" id="A0A7W2E8X5"/>
<proteinExistence type="predicted"/>
<name>A0A7W2E8X5_9CORY</name>
<feature type="compositionally biased region" description="Low complexity" evidence="1">
    <location>
        <begin position="43"/>
        <end position="59"/>
    </location>
</feature>
<keyword evidence="3" id="KW-1185">Reference proteome</keyword>
<accession>A0A7W2E8X5</accession>